<feature type="compositionally biased region" description="Low complexity" evidence="1">
    <location>
        <begin position="664"/>
        <end position="676"/>
    </location>
</feature>
<gene>
    <name evidence="2" type="ORF">ALECFALPRED_002946</name>
</gene>
<feature type="compositionally biased region" description="Polar residues" evidence="1">
    <location>
        <begin position="216"/>
        <end position="251"/>
    </location>
</feature>
<feature type="compositionally biased region" description="Basic and acidic residues" evidence="1">
    <location>
        <begin position="2394"/>
        <end position="2405"/>
    </location>
</feature>
<feature type="compositionally biased region" description="Basic and acidic residues" evidence="1">
    <location>
        <begin position="1910"/>
        <end position="1925"/>
    </location>
</feature>
<protein>
    <recommendedName>
        <fullName evidence="4">SWI-SNF chromatin-remodeling complex protein</fullName>
    </recommendedName>
</protein>
<feature type="region of interest" description="Disordered" evidence="1">
    <location>
        <begin position="1988"/>
        <end position="2257"/>
    </location>
</feature>
<feature type="compositionally biased region" description="Low complexity" evidence="1">
    <location>
        <begin position="456"/>
        <end position="476"/>
    </location>
</feature>
<feature type="compositionally biased region" description="Basic and acidic residues" evidence="1">
    <location>
        <begin position="1002"/>
        <end position="1012"/>
    </location>
</feature>
<feature type="compositionally biased region" description="Polar residues" evidence="1">
    <location>
        <begin position="487"/>
        <end position="496"/>
    </location>
</feature>
<feature type="compositionally biased region" description="Polar residues" evidence="1">
    <location>
        <begin position="1533"/>
        <end position="1553"/>
    </location>
</feature>
<dbReference type="Proteomes" id="UP000664203">
    <property type="component" value="Unassembled WGS sequence"/>
</dbReference>
<feature type="compositionally biased region" description="Low complexity" evidence="1">
    <location>
        <begin position="2282"/>
        <end position="2304"/>
    </location>
</feature>
<comment type="caution">
    <text evidence="2">The sequence shown here is derived from an EMBL/GenBank/DDBJ whole genome shotgun (WGS) entry which is preliminary data.</text>
</comment>
<feature type="compositionally biased region" description="Basic and acidic residues" evidence="1">
    <location>
        <begin position="341"/>
        <end position="355"/>
    </location>
</feature>
<feature type="compositionally biased region" description="Low complexity" evidence="1">
    <location>
        <begin position="1661"/>
        <end position="1670"/>
    </location>
</feature>
<evidence type="ECO:0000313" key="3">
    <source>
        <dbReference type="Proteomes" id="UP000664203"/>
    </source>
</evidence>
<feature type="region of interest" description="Disordered" evidence="1">
    <location>
        <begin position="881"/>
        <end position="1140"/>
    </location>
</feature>
<dbReference type="OrthoDB" id="5151921at2759"/>
<feature type="compositionally biased region" description="Low complexity" evidence="1">
    <location>
        <begin position="1414"/>
        <end position="1429"/>
    </location>
</feature>
<evidence type="ECO:0000313" key="2">
    <source>
        <dbReference type="EMBL" id="CAF9903725.1"/>
    </source>
</evidence>
<reference evidence="2" key="1">
    <citation type="submission" date="2021-03" db="EMBL/GenBank/DDBJ databases">
        <authorList>
            <person name="Tagirdzhanova G."/>
        </authorList>
    </citation>
    <scope>NUCLEOTIDE SEQUENCE</scope>
</reference>
<feature type="compositionally biased region" description="Polar residues" evidence="1">
    <location>
        <begin position="1748"/>
        <end position="1766"/>
    </location>
</feature>
<feature type="compositionally biased region" description="Polar residues" evidence="1">
    <location>
        <begin position="555"/>
        <end position="580"/>
    </location>
</feature>
<organism evidence="2 3">
    <name type="scientific">Alectoria fallacina</name>
    <dbReference type="NCBI Taxonomy" id="1903189"/>
    <lineage>
        <taxon>Eukaryota</taxon>
        <taxon>Fungi</taxon>
        <taxon>Dikarya</taxon>
        <taxon>Ascomycota</taxon>
        <taxon>Pezizomycotina</taxon>
        <taxon>Lecanoromycetes</taxon>
        <taxon>OSLEUM clade</taxon>
        <taxon>Lecanoromycetidae</taxon>
        <taxon>Lecanorales</taxon>
        <taxon>Lecanorineae</taxon>
        <taxon>Parmeliaceae</taxon>
        <taxon>Alectoria</taxon>
    </lineage>
</organism>
<feature type="compositionally biased region" description="Polar residues" evidence="1">
    <location>
        <begin position="2038"/>
        <end position="2048"/>
    </location>
</feature>
<accession>A0A8H3I562</accession>
<feature type="compositionally biased region" description="Polar residues" evidence="1">
    <location>
        <begin position="2237"/>
        <end position="2250"/>
    </location>
</feature>
<feature type="compositionally biased region" description="Basic and acidic residues" evidence="1">
    <location>
        <begin position="1079"/>
        <end position="1091"/>
    </location>
</feature>
<feature type="compositionally biased region" description="Low complexity" evidence="1">
    <location>
        <begin position="1602"/>
        <end position="1615"/>
    </location>
</feature>
<keyword evidence="3" id="KW-1185">Reference proteome</keyword>
<feature type="compositionally biased region" description="Polar residues" evidence="1">
    <location>
        <begin position="1292"/>
        <end position="1308"/>
    </location>
</feature>
<feature type="compositionally biased region" description="Polar residues" evidence="1">
    <location>
        <begin position="595"/>
        <end position="605"/>
    </location>
</feature>
<dbReference type="EMBL" id="CAJPDR010000002">
    <property type="protein sequence ID" value="CAF9903725.1"/>
    <property type="molecule type" value="Genomic_DNA"/>
</dbReference>
<feature type="region of interest" description="Disordered" evidence="1">
    <location>
        <begin position="1181"/>
        <end position="1342"/>
    </location>
</feature>
<feature type="compositionally biased region" description="Acidic residues" evidence="1">
    <location>
        <begin position="35"/>
        <end position="50"/>
    </location>
</feature>
<feature type="compositionally biased region" description="Polar residues" evidence="1">
    <location>
        <begin position="1700"/>
        <end position="1715"/>
    </location>
</feature>
<evidence type="ECO:0008006" key="4">
    <source>
        <dbReference type="Google" id="ProtNLM"/>
    </source>
</evidence>
<feature type="compositionally biased region" description="Basic and acidic residues" evidence="1">
    <location>
        <begin position="774"/>
        <end position="792"/>
    </location>
</feature>
<feature type="compositionally biased region" description="Pro residues" evidence="1">
    <location>
        <begin position="2356"/>
        <end position="2367"/>
    </location>
</feature>
<feature type="region of interest" description="Disordered" evidence="1">
    <location>
        <begin position="1405"/>
        <end position="1467"/>
    </location>
</feature>
<feature type="region of interest" description="Disordered" evidence="1">
    <location>
        <begin position="1493"/>
        <end position="1816"/>
    </location>
</feature>
<feature type="compositionally biased region" description="Low complexity" evidence="1">
    <location>
        <begin position="1493"/>
        <end position="1502"/>
    </location>
</feature>
<feature type="compositionally biased region" description="Polar residues" evidence="1">
    <location>
        <begin position="1562"/>
        <end position="1571"/>
    </location>
</feature>
<feature type="compositionally biased region" description="Polar residues" evidence="1">
    <location>
        <begin position="119"/>
        <end position="129"/>
    </location>
</feature>
<feature type="compositionally biased region" description="Polar residues" evidence="1">
    <location>
        <begin position="2179"/>
        <end position="2198"/>
    </location>
</feature>
<feature type="compositionally biased region" description="Basic and acidic residues" evidence="1">
    <location>
        <begin position="414"/>
        <end position="431"/>
    </location>
</feature>
<feature type="compositionally biased region" description="Low complexity" evidence="1">
    <location>
        <begin position="108"/>
        <end position="118"/>
    </location>
</feature>
<feature type="compositionally biased region" description="Low complexity" evidence="1">
    <location>
        <begin position="530"/>
        <end position="549"/>
    </location>
</feature>
<feature type="compositionally biased region" description="Polar residues" evidence="1">
    <location>
        <begin position="2090"/>
        <end position="2103"/>
    </location>
</feature>
<feature type="compositionally biased region" description="Polar residues" evidence="1">
    <location>
        <begin position="1127"/>
        <end position="1140"/>
    </location>
</feature>
<feature type="compositionally biased region" description="Polar residues" evidence="1">
    <location>
        <begin position="1021"/>
        <end position="1044"/>
    </location>
</feature>
<feature type="compositionally biased region" description="Low complexity" evidence="1">
    <location>
        <begin position="2424"/>
        <end position="2447"/>
    </location>
</feature>
<feature type="compositionally biased region" description="Polar residues" evidence="1">
    <location>
        <begin position="632"/>
        <end position="641"/>
    </location>
</feature>
<feature type="compositionally biased region" description="Low complexity" evidence="1">
    <location>
        <begin position="585"/>
        <end position="594"/>
    </location>
</feature>
<feature type="compositionally biased region" description="Polar residues" evidence="1">
    <location>
        <begin position="154"/>
        <end position="177"/>
    </location>
</feature>
<proteinExistence type="predicted"/>
<sequence length="2527" mass="273818">MSQQAPAGGHPTPFNTNVNRAKTKKWVEAKSYSYDGDDWGDVDDYDEYGGYDDPQPEPAPEAKPTGLRQRGQSASQMPQDPYSARQDPYQSPVDTRIYGHIGGTPGRQQQQQQQQQQQHYGNRSVTNPQPQAPAIRRKNSFGPEDERRAFSAGGTPQSVGNTDLGTQPPSRHNQGQNVAAHDFQSDQRPQGQPSPARPSVHTPSRPSMEGLVRNDGQPQQQAGKYQSKYSDQPRQSNTSGRTQSMASTNSALDFHNRRDFSPSAMPPPLQTRGSPSPHLISTSSHPPRKSSMSQETVSSSNSGAQAPPMTGTGDMKDDLSPARERAASGAGTALSIVRPADIYRRMQEEKQKEQQSQDSARPGMDSIMGKSSERPGLGNPQDSEASQRLKPTLDPVTDRKSECGLEGVNLNEQPKSEERRPTTSKKFELPNRKSNPGSRGTVDSLQPMLPDVSRISGFGESFFGSSSGSQEPSQEPLKNFVGPTVSAPAQQEQNQAIPEKDLRNQPSLGFTSAVHEAFDRAEDQVPPTPSSAAGSTVGRSTSGGTSAVSPIISRGPSTATDNWNSSLSRIDDVTTPTTNEAPEGSSSRPMSSSSLGTPKQVTRKPSPSLVPMPLSTDLPSPSFVPGHRRDLSTPSPDNSPARTPALEVNRQLRQPQEVELAAATPTDPNFNTNNTTKGSEVAEQEPNSTHPTEILSRGSPDLHVDSQPMAKNFSGKADLAGSPVPYPQNYLRTRTGSGSSSRVRDLADKFESGSRPGSAHSTTPRSSVFGNNMQKEDIVPSRPLADRMESFRPHLPGGWESSASIAPAAALRRPEPTMNRTQPDSIAATGGPREDTASSADEAPSSMSQIKDASEEAFTAVAAAGTALAGAFAAAVGMDKEDGLEASTAETPSDEQVDEASPKGSGAATHKRNVSMNTSLDPEATKSYLTDPMDDEASTAAPTPLPKDTSLHRTQYSETQDYFSPTEKREPLGPAGQSERTEPANRPSILPSLSTDTMTQYESDRLRREIVRELSPMVPSEPTTAHSDYSNYQDASASSTNQSLPRPGHESGVLPREYESYWNDVNSDEDTSHFSSEPGRLEDATTARRQEGAAIVGEPLRPRRVDQDTSAVEPLRSGRLEQDVPSGPTSTGEGPQDSPQVLQHRFSWEQPLQSPNLIPAGPHAIHEPPIAPVSVFPRSVDSDTVHEAPDAPVSDFLRSAVYPEGQSFQPQDRYKTPQLSTLPNPADAFEDDDPSLLDQDALSPESQTVLGQHDETAGVEKDLPGYKPGSEVAPSPTEKEEAGQMESGYGDGTNSLGQQSPMLQNEQRQYLEPSLPEPSVHESSQMLGTPDDELPPFPSPIVQPKIPAFREILALKSPSERIRAYDETREQFANLNTGLAHWLAITANDLPEHADLLTNSARRPAFQAHKPSPSRSKLGGLLQSGSHSSQANPQSVPDGALGNASPHGYSPSGGSSGKLSSQQVQAKGKDLLHTAGVFGGKANVAAKGLFSKGKSKLRGSSGTEKATPAPPQPPSPESLGMQQQPKSIEAQPAVQSASRDTIQSNVKTSQSLCTDFDKITAHPTNPSQQETVALVNKDGRDSAVKEIPYQDVIPQKAVIQTPSQEPQLLPQLSEQRQPRDTPSLESFTESQEGDDERSEESTLTNQDHPPRASSLYLKGISSQRQSRSQRFPAPIEEAPISLKETPLVGSYVGSPKEVQTPRSAASSNKTPTQAKFTDADQPDMPAGFPVIIHGTTVQDYKDAEPSLRSFSRPQSGFSNQTSSNNYRDQEPEAIPRLSQDSEGTFHTAGSKDGLPDTSLPTLQNPRNQPAGLDLYSRVPIRTNMPNQSEKSQRNILHSPIDVQNSRPVSLIRGLPNAPIPSQNYSSRGPSIDSDPGRTNFDRPPSPLTPRQPTIYRAPDQRGRTGPLHYGTDHDFDQPSDTERSRSRSPSYPRQLQDIRLSQDSRPSLDPNILEHPAFRAVAEGNGMPAQYYGGQLTGEQNLIPRQRTSQHMLVGGGRIVGRRSESKSRSRRGSRSSAFFKAFTNPSKSDHPPLPNAPDSQASSSPRNSPAVGDRRSKRLSIFRSRSGNMGSGSGDSRSKENMAPRDASPRSSFTQVAHQLSPMTPRRVQEDTSSKSVPSRWSKKLQRASTSAKPEPDSGKKKRFSAIGTLFGGRKRQDSTLQSGVPPQQYFQQSFQQLSPTQAQQRDLHNSVQPQKLEQSRYGAPWEEHIQPPGEGYYAPGRQNRGSPQAAGAYRSSESGSRQNGQSYSRAPDAPAYVHDSALRVRQLMSPVEQPQNAAIPPTSTTFSPRSPQHSPSSVPSSSTANQTNNGEAFPQRPEHRTKASGSSWTRFSTHARSKSRQEQARPPSNGALSSPPPKTYAPAPPSNGSGTGRRSFPEPVRSESPPPPPPPPKDDWHHPRPRDSSGLSPSTTNQHVHHHHSPSPSQSSVRPVPTQQPQSLPPLQTDVRNNKSRKSTIGSGRTLTPEEKRKSRQLEIERSSIPPQSPARSVPRYVREQEVEDEEPVMSATSFPGQMWQPTYAHWDE</sequence>
<feature type="region of interest" description="Disordered" evidence="1">
    <location>
        <begin position="2273"/>
        <end position="2527"/>
    </location>
</feature>
<feature type="compositionally biased region" description="Polar residues" evidence="1">
    <location>
        <begin position="1859"/>
        <end position="1868"/>
    </location>
</feature>
<feature type="compositionally biased region" description="Basic and acidic residues" evidence="1">
    <location>
        <begin position="1252"/>
        <end position="1264"/>
    </location>
</feature>
<feature type="compositionally biased region" description="Polar residues" evidence="1">
    <location>
        <begin position="271"/>
        <end position="304"/>
    </location>
</feature>
<name>A0A8H3I562_9LECA</name>
<feature type="region of interest" description="Disordered" evidence="1">
    <location>
        <begin position="1851"/>
        <end position="1951"/>
    </location>
</feature>
<feature type="compositionally biased region" description="Polar residues" evidence="1">
    <location>
        <begin position="432"/>
        <end position="444"/>
    </location>
</feature>
<feature type="compositionally biased region" description="Low complexity" evidence="1">
    <location>
        <begin position="1445"/>
        <end position="1461"/>
    </location>
</feature>
<feature type="compositionally biased region" description="Basic and acidic residues" evidence="1">
    <location>
        <begin position="314"/>
        <end position="326"/>
    </location>
</feature>
<feature type="compositionally biased region" description="Basic and acidic residues" evidence="1">
    <location>
        <begin position="2466"/>
        <end position="2480"/>
    </location>
</feature>
<feature type="compositionally biased region" description="Polar residues" evidence="1">
    <location>
        <begin position="1798"/>
        <end position="1807"/>
    </location>
</feature>
<feature type="compositionally biased region" description="Polar residues" evidence="1">
    <location>
        <begin position="2325"/>
        <end position="2334"/>
    </location>
</feature>
<evidence type="ECO:0000256" key="1">
    <source>
        <dbReference type="SAM" id="MobiDB-lite"/>
    </source>
</evidence>
<feature type="compositionally biased region" description="Polar residues" evidence="1">
    <location>
        <begin position="759"/>
        <end position="773"/>
    </location>
</feature>
<feature type="compositionally biased region" description="Polar residues" evidence="1">
    <location>
        <begin position="991"/>
        <end position="1001"/>
    </location>
</feature>
<feature type="region of interest" description="Disordered" evidence="1">
    <location>
        <begin position="1"/>
        <end position="852"/>
    </location>
</feature>
<feature type="compositionally biased region" description="Polar residues" evidence="1">
    <location>
        <begin position="952"/>
        <end position="963"/>
    </location>
</feature>
<feature type="compositionally biased region" description="Low complexity" evidence="1">
    <location>
        <begin position="2169"/>
        <end position="2178"/>
    </location>
</feature>
<feature type="compositionally biased region" description="Low complexity" evidence="1">
    <location>
        <begin position="732"/>
        <end position="741"/>
    </location>
</feature>
<feature type="compositionally biased region" description="Basic and acidic residues" evidence="1">
    <location>
        <begin position="742"/>
        <end position="752"/>
    </location>
</feature>